<feature type="region of interest" description="Disordered" evidence="1">
    <location>
        <begin position="1"/>
        <end position="28"/>
    </location>
</feature>
<dbReference type="Proteomes" id="UP000217676">
    <property type="component" value="Chromosome"/>
</dbReference>
<name>A0A169P3A1_STRLU</name>
<feature type="region of interest" description="Disordered" evidence="1">
    <location>
        <begin position="45"/>
        <end position="69"/>
    </location>
</feature>
<dbReference type="EMBL" id="AP017424">
    <property type="protein sequence ID" value="BAU86338.1"/>
    <property type="molecule type" value="Genomic_DNA"/>
</dbReference>
<protein>
    <submittedName>
        <fullName evidence="2">Histidine kinase</fullName>
    </submittedName>
</protein>
<keyword evidence="3" id="KW-1185">Reference proteome</keyword>
<organism evidence="2 3">
    <name type="scientific">Streptomyces laurentii</name>
    <dbReference type="NCBI Taxonomy" id="39478"/>
    <lineage>
        <taxon>Bacteria</taxon>
        <taxon>Bacillati</taxon>
        <taxon>Actinomycetota</taxon>
        <taxon>Actinomycetes</taxon>
        <taxon>Kitasatosporales</taxon>
        <taxon>Streptomycetaceae</taxon>
        <taxon>Streptomyces</taxon>
    </lineage>
</organism>
<evidence type="ECO:0000313" key="3">
    <source>
        <dbReference type="Proteomes" id="UP000217676"/>
    </source>
</evidence>
<evidence type="ECO:0000256" key="1">
    <source>
        <dbReference type="SAM" id="MobiDB-lite"/>
    </source>
</evidence>
<proteinExistence type="predicted"/>
<feature type="compositionally biased region" description="Basic and acidic residues" evidence="1">
    <location>
        <begin position="1"/>
        <end position="17"/>
    </location>
</feature>
<keyword evidence="2" id="KW-0808">Transferase</keyword>
<evidence type="ECO:0000313" key="2">
    <source>
        <dbReference type="EMBL" id="BAU86338.1"/>
    </source>
</evidence>
<gene>
    <name evidence="2" type="ORF">SLA_5465</name>
</gene>
<dbReference type="KEGG" id="slau:SLA_5465"/>
<dbReference type="AlphaFoldDB" id="A0A169P3A1"/>
<sequence>MWEKETPRYRVVAERGETSGSGGAPGVAYTHDKLTVYLKVSNTVTARDPHGEKRHGAAAAGTTTRGESR</sequence>
<dbReference type="GO" id="GO:0016301">
    <property type="term" value="F:kinase activity"/>
    <property type="evidence" value="ECO:0007669"/>
    <property type="project" value="UniProtKB-KW"/>
</dbReference>
<feature type="compositionally biased region" description="Low complexity" evidence="1">
    <location>
        <begin position="57"/>
        <end position="69"/>
    </location>
</feature>
<keyword evidence="2" id="KW-0418">Kinase</keyword>
<accession>A0A169P3A1</accession>
<reference evidence="2 3" key="1">
    <citation type="journal article" date="2016" name="Genome Announc.">
        <title>Complete Genome Sequence of Thiostrepton-Producing Streptomyces laurentii ATCC 31255.</title>
        <authorList>
            <person name="Doi K."/>
            <person name="Fujino Y."/>
            <person name="Nagayoshi Y."/>
            <person name="Ohshima T."/>
            <person name="Ogata S."/>
        </authorList>
    </citation>
    <scope>NUCLEOTIDE SEQUENCE [LARGE SCALE GENOMIC DNA]</scope>
    <source>
        <strain evidence="2 3">ATCC 31255</strain>
    </source>
</reference>